<evidence type="ECO:0000313" key="2">
    <source>
        <dbReference type="Proteomes" id="UP000821865"/>
    </source>
</evidence>
<dbReference type="EMBL" id="CM023478">
    <property type="protein sequence ID" value="KAH7932700.1"/>
    <property type="molecule type" value="Genomic_DNA"/>
</dbReference>
<sequence>MNKVSSIVFFQHKKAVPGITPESRLPTHESLARRIGSAGVALSRSTFQSKAFVRIVVLLLLALAAVCGNELIGWWDRRYPKPPLGIIAGELLKGFERYSPDYTHTEEVLADVMRAEIPRTVPCNTPACHWLEREIGYDALSSDRPIACQDFYEHVCWMFEDTPIYERATRNLMVQVADYLTSMTASTHDESDIGEDVSMLRKCIDGDSSAASFALNWHAEGESYRFQHKRRLGYQAELESVRVELIGMPDAAATDYGTSVHYDYGRNVLLVPQGLLAVMAAATDVVEPIPSVLLFTQLMRPLLPQPSGPYSWKYSHDQHLAYVTGCLRSVYNASLDFDGNPRLLLEFARESALLGPLYDVYHRGVYESVSPEVLFNQRYTNSQLLFVLWALSHCGTRQGAELVNAAVRNSMRFGRIFNCGIGDPMFSRRKCNFWVYW</sequence>
<comment type="caution">
    <text evidence="1">The sequence shown here is derived from an EMBL/GenBank/DDBJ whole genome shotgun (WGS) entry which is preliminary data.</text>
</comment>
<evidence type="ECO:0000313" key="1">
    <source>
        <dbReference type="EMBL" id="KAH7932700.1"/>
    </source>
</evidence>
<accession>A0ACB8C0L5</accession>
<keyword evidence="2" id="KW-1185">Reference proteome</keyword>
<protein>
    <submittedName>
        <fullName evidence="1">Uncharacterized protein</fullName>
    </submittedName>
</protein>
<dbReference type="Proteomes" id="UP000821865">
    <property type="component" value="Chromosome 9"/>
</dbReference>
<gene>
    <name evidence="1" type="ORF">HPB49_001287</name>
</gene>
<reference evidence="1" key="1">
    <citation type="submission" date="2020-05" db="EMBL/GenBank/DDBJ databases">
        <title>Large-scale comparative analyses of tick genomes elucidate their genetic diversity and vector capacities.</title>
        <authorList>
            <person name="Jia N."/>
            <person name="Wang J."/>
            <person name="Shi W."/>
            <person name="Du L."/>
            <person name="Sun Y."/>
            <person name="Zhan W."/>
            <person name="Jiang J."/>
            <person name="Wang Q."/>
            <person name="Zhang B."/>
            <person name="Ji P."/>
            <person name="Sakyi L.B."/>
            <person name="Cui X."/>
            <person name="Yuan T."/>
            <person name="Jiang B."/>
            <person name="Yang W."/>
            <person name="Lam T.T.-Y."/>
            <person name="Chang Q."/>
            <person name="Ding S."/>
            <person name="Wang X."/>
            <person name="Zhu J."/>
            <person name="Ruan X."/>
            <person name="Zhao L."/>
            <person name="Wei J."/>
            <person name="Que T."/>
            <person name="Du C."/>
            <person name="Cheng J."/>
            <person name="Dai P."/>
            <person name="Han X."/>
            <person name="Huang E."/>
            <person name="Gao Y."/>
            <person name="Liu J."/>
            <person name="Shao H."/>
            <person name="Ye R."/>
            <person name="Li L."/>
            <person name="Wei W."/>
            <person name="Wang X."/>
            <person name="Wang C."/>
            <person name="Yang T."/>
            <person name="Huo Q."/>
            <person name="Li W."/>
            <person name="Guo W."/>
            <person name="Chen H."/>
            <person name="Zhou L."/>
            <person name="Ni X."/>
            <person name="Tian J."/>
            <person name="Zhou Y."/>
            <person name="Sheng Y."/>
            <person name="Liu T."/>
            <person name="Pan Y."/>
            <person name="Xia L."/>
            <person name="Li J."/>
            <person name="Zhao F."/>
            <person name="Cao W."/>
        </authorList>
    </citation>
    <scope>NUCLEOTIDE SEQUENCE</scope>
    <source>
        <strain evidence="1">Dsil-2018</strain>
    </source>
</reference>
<proteinExistence type="predicted"/>
<name>A0ACB8C0L5_DERSI</name>
<organism evidence="1 2">
    <name type="scientific">Dermacentor silvarum</name>
    <name type="common">Tick</name>
    <dbReference type="NCBI Taxonomy" id="543639"/>
    <lineage>
        <taxon>Eukaryota</taxon>
        <taxon>Metazoa</taxon>
        <taxon>Ecdysozoa</taxon>
        <taxon>Arthropoda</taxon>
        <taxon>Chelicerata</taxon>
        <taxon>Arachnida</taxon>
        <taxon>Acari</taxon>
        <taxon>Parasitiformes</taxon>
        <taxon>Ixodida</taxon>
        <taxon>Ixodoidea</taxon>
        <taxon>Ixodidae</taxon>
        <taxon>Rhipicephalinae</taxon>
        <taxon>Dermacentor</taxon>
    </lineage>
</organism>